<sequence>MNQLFFPIYKGLQKPLVFKGFRGRYIYWAIGFVVAGIILTALIGTIFNILFGVLVFAVVTGGGIFYTSQRQKNGLYEKTRNNAIYVFKVNLRGIRNVKKENI</sequence>
<reference evidence="2 3" key="1">
    <citation type="submission" date="2019-03" db="EMBL/GenBank/DDBJ databases">
        <title>Freshwater and sediment microbial communities from various areas in North America, analyzing microbe dynamics in response to fracking.</title>
        <authorList>
            <person name="Lamendella R."/>
        </authorList>
    </citation>
    <scope>NUCLEOTIDE SEQUENCE [LARGE SCALE GENOMIC DNA]</scope>
    <source>
        <strain evidence="2 3">114D</strain>
    </source>
</reference>
<dbReference type="OrthoDB" id="1048241at2"/>
<dbReference type="EMBL" id="SNWI01000005">
    <property type="protein sequence ID" value="TDO01408.1"/>
    <property type="molecule type" value="Genomic_DNA"/>
</dbReference>
<evidence type="ECO:0000313" key="3">
    <source>
        <dbReference type="Proteomes" id="UP000294848"/>
    </source>
</evidence>
<gene>
    <name evidence="2" type="ORF">DET52_105267</name>
</gene>
<feature type="transmembrane region" description="Helical" evidence="1">
    <location>
        <begin position="49"/>
        <end position="68"/>
    </location>
</feature>
<keyword evidence="1" id="KW-0472">Membrane</keyword>
<dbReference type="RefSeq" id="WP_133465309.1">
    <property type="nucleotide sequence ID" value="NZ_SNWI01000005.1"/>
</dbReference>
<feature type="transmembrane region" description="Helical" evidence="1">
    <location>
        <begin position="25"/>
        <end position="43"/>
    </location>
</feature>
<keyword evidence="1" id="KW-1133">Transmembrane helix</keyword>
<evidence type="ECO:0000256" key="1">
    <source>
        <dbReference type="SAM" id="Phobius"/>
    </source>
</evidence>
<organism evidence="2 3">
    <name type="scientific">Sunxiuqinia elliptica</name>
    <dbReference type="NCBI Taxonomy" id="655355"/>
    <lineage>
        <taxon>Bacteria</taxon>
        <taxon>Pseudomonadati</taxon>
        <taxon>Bacteroidota</taxon>
        <taxon>Bacteroidia</taxon>
        <taxon>Marinilabiliales</taxon>
        <taxon>Prolixibacteraceae</taxon>
        <taxon>Sunxiuqinia</taxon>
    </lineage>
</organism>
<comment type="caution">
    <text evidence="2">The sequence shown here is derived from an EMBL/GenBank/DDBJ whole genome shotgun (WGS) entry which is preliminary data.</text>
</comment>
<keyword evidence="1" id="KW-0812">Transmembrane</keyword>
<dbReference type="Proteomes" id="UP000294848">
    <property type="component" value="Unassembled WGS sequence"/>
</dbReference>
<name>A0A4R6H163_9BACT</name>
<accession>A0A4R6H163</accession>
<proteinExistence type="predicted"/>
<protein>
    <submittedName>
        <fullName evidence="2">Uncharacterized protein DUF4133</fullName>
    </submittedName>
</protein>
<dbReference type="AlphaFoldDB" id="A0A4R6H163"/>
<evidence type="ECO:0000313" key="2">
    <source>
        <dbReference type="EMBL" id="TDO01408.1"/>
    </source>
</evidence>